<feature type="transmembrane region" description="Helical" evidence="2">
    <location>
        <begin position="83"/>
        <end position="101"/>
    </location>
</feature>
<feature type="transmembrane region" description="Helical" evidence="2">
    <location>
        <begin position="51"/>
        <end position="71"/>
    </location>
</feature>
<evidence type="ECO:0000256" key="1">
    <source>
        <dbReference type="SAM" id="MobiDB-lite"/>
    </source>
</evidence>
<sequence>MVDLSTAMAAAAASDKRRGGRDGEKKRPGGKVGTEPFDPADHVIKEKADAASMWLVICYAIIIAAIMRYAILPAMDAPASVLWSLPLLLILTIPTSHRVILSKYADRFTFGNWFRASFLYTFTWLAVCFILVNPPLADISAPEIARHTKFVDLDDPDWNRQIDDLVFDENLSERRLGLAFAVRDNLDATDVQVRVDISTMGETLNWTAISSSMRGNWDNYSSNVSGVTSKPTDVPILIELPEDFEISTGVSYTIEITLSQTGDPWELEERYTWRFTLTS</sequence>
<keyword evidence="2" id="KW-0812">Transmembrane</keyword>
<proteinExistence type="predicted"/>
<gene>
    <name evidence="3" type="ORF">METZ01_LOCUS188577</name>
</gene>
<dbReference type="EMBL" id="UINC01038553">
    <property type="protein sequence ID" value="SVB35723.1"/>
    <property type="molecule type" value="Genomic_DNA"/>
</dbReference>
<feature type="transmembrane region" description="Helical" evidence="2">
    <location>
        <begin position="113"/>
        <end position="132"/>
    </location>
</feature>
<feature type="region of interest" description="Disordered" evidence="1">
    <location>
        <begin position="1"/>
        <end position="38"/>
    </location>
</feature>
<keyword evidence="2" id="KW-0472">Membrane</keyword>
<evidence type="ECO:0000313" key="3">
    <source>
        <dbReference type="EMBL" id="SVB35723.1"/>
    </source>
</evidence>
<evidence type="ECO:0000256" key="2">
    <source>
        <dbReference type="SAM" id="Phobius"/>
    </source>
</evidence>
<organism evidence="3">
    <name type="scientific">marine metagenome</name>
    <dbReference type="NCBI Taxonomy" id="408172"/>
    <lineage>
        <taxon>unclassified sequences</taxon>
        <taxon>metagenomes</taxon>
        <taxon>ecological metagenomes</taxon>
    </lineage>
</organism>
<dbReference type="AlphaFoldDB" id="A0A382DDL3"/>
<accession>A0A382DDL3</accession>
<keyword evidence="2" id="KW-1133">Transmembrane helix</keyword>
<protein>
    <submittedName>
        <fullName evidence="3">Uncharacterized protein</fullName>
    </submittedName>
</protein>
<feature type="compositionally biased region" description="Basic and acidic residues" evidence="1">
    <location>
        <begin position="14"/>
        <end position="27"/>
    </location>
</feature>
<reference evidence="3" key="1">
    <citation type="submission" date="2018-05" db="EMBL/GenBank/DDBJ databases">
        <authorList>
            <person name="Lanie J.A."/>
            <person name="Ng W.-L."/>
            <person name="Kazmierczak K.M."/>
            <person name="Andrzejewski T.M."/>
            <person name="Davidsen T.M."/>
            <person name="Wayne K.J."/>
            <person name="Tettelin H."/>
            <person name="Glass J.I."/>
            <person name="Rusch D."/>
            <person name="Podicherti R."/>
            <person name="Tsui H.-C.T."/>
            <person name="Winkler M.E."/>
        </authorList>
    </citation>
    <scope>NUCLEOTIDE SEQUENCE</scope>
</reference>
<name>A0A382DDL3_9ZZZZ</name>